<evidence type="ECO:0000313" key="5">
    <source>
        <dbReference type="Proteomes" id="UP001157914"/>
    </source>
</evidence>
<dbReference type="PANTHER" id="PTHR43156">
    <property type="entry name" value="STAGE II SPORULATION PROTEIN E-RELATED"/>
    <property type="match status" value="1"/>
</dbReference>
<dbReference type="InterPro" id="IPR001932">
    <property type="entry name" value="PPM-type_phosphatase-like_dom"/>
</dbReference>
<evidence type="ECO:0000256" key="1">
    <source>
        <dbReference type="ARBA" id="ARBA00022801"/>
    </source>
</evidence>
<keyword evidence="1" id="KW-0378">Hydrolase</keyword>
<evidence type="ECO:0000256" key="2">
    <source>
        <dbReference type="SAM" id="Coils"/>
    </source>
</evidence>
<evidence type="ECO:0000259" key="3">
    <source>
        <dbReference type="SMART" id="SM00331"/>
    </source>
</evidence>
<dbReference type="InterPro" id="IPR036457">
    <property type="entry name" value="PPM-type-like_dom_sf"/>
</dbReference>
<dbReference type="SMART" id="SM00331">
    <property type="entry name" value="PP2C_SIG"/>
    <property type="match status" value="1"/>
</dbReference>
<dbReference type="SUPFAM" id="SSF81606">
    <property type="entry name" value="PP2C-like"/>
    <property type="match status" value="1"/>
</dbReference>
<gene>
    <name evidence="4" type="ORF">SAMN06265374_2100</name>
</gene>
<accession>A0ABY1NWZ2</accession>
<feature type="coiled-coil region" evidence="2">
    <location>
        <begin position="9"/>
        <end position="75"/>
    </location>
</feature>
<dbReference type="Gene3D" id="3.60.40.10">
    <property type="entry name" value="PPM-type phosphatase domain"/>
    <property type="match status" value="1"/>
</dbReference>
<dbReference type="InterPro" id="IPR052016">
    <property type="entry name" value="Bact_Sigma-Reg"/>
</dbReference>
<evidence type="ECO:0000313" key="4">
    <source>
        <dbReference type="EMBL" id="SMP20320.1"/>
    </source>
</evidence>
<keyword evidence="2" id="KW-0175">Coiled coil</keyword>
<comment type="caution">
    <text evidence="4">The sequence shown here is derived from an EMBL/GenBank/DDBJ whole genome shotgun (WGS) entry which is preliminary data.</text>
</comment>
<dbReference type="PANTHER" id="PTHR43156:SF2">
    <property type="entry name" value="STAGE II SPORULATION PROTEIN E"/>
    <property type="match status" value="1"/>
</dbReference>
<name>A0ABY1NWZ2_9HYPH</name>
<organism evidence="4 5">
    <name type="scientific">Roseibium denhamense</name>
    <dbReference type="NCBI Taxonomy" id="76305"/>
    <lineage>
        <taxon>Bacteria</taxon>
        <taxon>Pseudomonadati</taxon>
        <taxon>Pseudomonadota</taxon>
        <taxon>Alphaproteobacteria</taxon>
        <taxon>Hyphomicrobiales</taxon>
        <taxon>Stappiaceae</taxon>
        <taxon>Roseibium</taxon>
    </lineage>
</organism>
<sequence length="312" mass="33848">MTVPTSSVAKGMAEDAGALQNERDQLKAELDALKAEHADLQLLYEATIEHGEAVEDQLAENNILLQQTQERLEAELKDAGSYVMSILPAPRAQGPRADWLLVPSTELGGDSFGYHDLDSDHFAIYLIDVCGHGVGAALLSVSIINVLRSCALPDTDFSNPSEVLFKLNNAFPMERQNNMFFTIWYGVYKRSTGMLAYASGGHPAAVLLRKGEDGNVQTSFIGSDEGMVIGAIGDMVFEQDEVRMQSGDRLLVLSDGTYEVEGVDSAVLTLEGLAEEARAASGPVAGHIYDWLKRLSGQAELPDDYTMIELAF</sequence>
<dbReference type="Pfam" id="PF07228">
    <property type="entry name" value="SpoIIE"/>
    <property type="match status" value="1"/>
</dbReference>
<proteinExistence type="predicted"/>
<reference evidence="4 5" key="1">
    <citation type="submission" date="2017-05" db="EMBL/GenBank/DDBJ databases">
        <authorList>
            <person name="Varghese N."/>
            <person name="Submissions S."/>
        </authorList>
    </citation>
    <scope>NUCLEOTIDE SEQUENCE [LARGE SCALE GENOMIC DNA]</scope>
    <source>
        <strain evidence="4 5">DSM 15949</strain>
    </source>
</reference>
<feature type="domain" description="PPM-type phosphatase" evidence="3">
    <location>
        <begin position="91"/>
        <end position="312"/>
    </location>
</feature>
<protein>
    <submittedName>
        <fullName evidence="4">Serine phosphatase RsbU, regulator of sigma subunit</fullName>
    </submittedName>
</protein>
<keyword evidence="5" id="KW-1185">Reference proteome</keyword>
<dbReference type="Proteomes" id="UP001157914">
    <property type="component" value="Unassembled WGS sequence"/>
</dbReference>
<dbReference type="EMBL" id="FXTT01000002">
    <property type="protein sequence ID" value="SMP20320.1"/>
    <property type="molecule type" value="Genomic_DNA"/>
</dbReference>
<dbReference type="RefSeq" id="WP_196220534.1">
    <property type="nucleotide sequence ID" value="NZ_BAAAEA010000003.1"/>
</dbReference>